<evidence type="ECO:0000313" key="1">
    <source>
        <dbReference type="EMBL" id="RZO23958.1"/>
    </source>
</evidence>
<proteinExistence type="predicted"/>
<organism evidence="1 2">
    <name type="scientific">SAR86 cluster bacterium</name>
    <dbReference type="NCBI Taxonomy" id="2030880"/>
    <lineage>
        <taxon>Bacteria</taxon>
        <taxon>Pseudomonadati</taxon>
        <taxon>Pseudomonadota</taxon>
        <taxon>Gammaproteobacteria</taxon>
        <taxon>SAR86 cluster</taxon>
    </lineage>
</organism>
<gene>
    <name evidence="1" type="ORF">EVA99_02640</name>
</gene>
<dbReference type="InterPro" id="IPR021241">
    <property type="entry name" value="CsiV"/>
</dbReference>
<reference evidence="1 2" key="1">
    <citation type="submission" date="2019-02" db="EMBL/GenBank/DDBJ databases">
        <title>Prokaryotic population dynamics and viral predation in marine succession experiment using metagenomics: the confinement effect.</title>
        <authorList>
            <person name="Haro-Moreno J.M."/>
            <person name="Rodriguez-Valera F."/>
            <person name="Lopez-Perez M."/>
        </authorList>
    </citation>
    <scope>NUCLEOTIDE SEQUENCE [LARGE SCALE GENOMIC DNA]</scope>
    <source>
        <strain evidence="1">MED-G166</strain>
    </source>
</reference>
<dbReference type="Proteomes" id="UP000320146">
    <property type="component" value="Unassembled WGS sequence"/>
</dbReference>
<dbReference type="EMBL" id="SHBL01000018">
    <property type="protein sequence ID" value="RZO23958.1"/>
    <property type="molecule type" value="Genomic_DNA"/>
</dbReference>
<dbReference type="AlphaFoldDB" id="A0A520MRX6"/>
<name>A0A520MRX6_9GAMM</name>
<protein>
    <submittedName>
        <fullName evidence="1">Uncharacterized protein</fullName>
    </submittedName>
</protein>
<accession>A0A520MRX6</accession>
<dbReference type="Pfam" id="PF10972">
    <property type="entry name" value="CsiV"/>
    <property type="match status" value="1"/>
</dbReference>
<comment type="caution">
    <text evidence="1">The sequence shown here is derived from an EMBL/GenBank/DDBJ whole genome shotgun (WGS) entry which is preliminary data.</text>
</comment>
<evidence type="ECO:0000313" key="2">
    <source>
        <dbReference type="Proteomes" id="UP000320146"/>
    </source>
</evidence>
<sequence>MRLFFKFLAVFVGLSHHIFSEEEIQYVKVEVAAVIWENQKTTESFEKVEEYTLANEVLALEQAEDPQINLETIELAQGQIKIDPDYIEEIFFNDVESVDENQTESIKPPKIYRIIDEKNHELNGTMRRISKIENLELTDHKSWFQPLNVEDESPFILVSSEENQCIVKVFQSRYPRIHAKCVEGPDALKNAYIMSKSEFNVKPLIGEFSLKNISTAEEEKVENILYLLDEQRRISLNEFHYFDHPKVGLLVGVYKYPKEEN</sequence>